<dbReference type="AlphaFoldDB" id="A0A8H4RPQ8"/>
<gene>
    <name evidence="2" type="ORF">G7Y89_g4318</name>
</gene>
<accession>A0A8H4RPQ8</accession>
<sequence length="610" mass="69200">MDTRHRRRATVSAARKETGDSQEESRRGDPRGWQMTFTKQYAGALTEDLRVMFKVIDKTDQDDAVMADAPVEDAYMLDPAYCKAVEAWTTELPREEIQDYDVALVNEAEHEKLLTAGYGWMPFLVQNENFHKRRNDTTLEREQAKIRRHNLKIKVQHLGKQVESVGLTKARVALDNWNATASKGISNRISPLNFLDIPNFRENLWLACNVRHGTLLAGAVGFSEVWTQALDEVEPHIGKQKTGLTAKDITNCRQFSIMGQRGAISPWHTDNLGVSTWITPEHTTNDPKEPDEAVLKFWPMIPVWRMSGDELDAMWAEFEHSKRAEKNEHRMWKPKIKGLCPVVCLIAGYTLIMPPGVPHGPASITDCFCSGGMFWYDQTFKAAFKAWRRQVNYSDYTNEEPPRQTRSVLTYITERVHESPEEFGFQKEDMEQFDRDAKAISDAAPNCSGTCTAGECKETGNTKVYSSCNGAGLEQQTKRLVSRMNPSTPGSHQIFRKPTKTITTLTLRRFPSLGETQRDENMLYCTRDIDYKLMEDLEICEVMEQVEPTGLEPSPKRLDVDISTVMERIQPASPESFHSQAPEPSSKHSDRETTLVAAGITRALNNSEIT</sequence>
<protein>
    <recommendedName>
        <fullName evidence="4">JmjC domain-containing protein</fullName>
    </recommendedName>
</protein>
<dbReference type="Proteomes" id="UP000566819">
    <property type="component" value="Unassembled WGS sequence"/>
</dbReference>
<comment type="caution">
    <text evidence="2">The sequence shown here is derived from an EMBL/GenBank/DDBJ whole genome shotgun (WGS) entry which is preliminary data.</text>
</comment>
<dbReference type="OrthoDB" id="4161428at2759"/>
<feature type="compositionally biased region" description="Basic and acidic residues" evidence="1">
    <location>
        <begin position="14"/>
        <end position="30"/>
    </location>
</feature>
<organism evidence="2 3">
    <name type="scientific">Cudoniella acicularis</name>
    <dbReference type="NCBI Taxonomy" id="354080"/>
    <lineage>
        <taxon>Eukaryota</taxon>
        <taxon>Fungi</taxon>
        <taxon>Dikarya</taxon>
        <taxon>Ascomycota</taxon>
        <taxon>Pezizomycotina</taxon>
        <taxon>Leotiomycetes</taxon>
        <taxon>Helotiales</taxon>
        <taxon>Tricladiaceae</taxon>
        <taxon>Cudoniella</taxon>
    </lineage>
</organism>
<evidence type="ECO:0000313" key="3">
    <source>
        <dbReference type="Proteomes" id="UP000566819"/>
    </source>
</evidence>
<dbReference type="Gene3D" id="2.60.120.650">
    <property type="entry name" value="Cupin"/>
    <property type="match status" value="1"/>
</dbReference>
<evidence type="ECO:0008006" key="4">
    <source>
        <dbReference type="Google" id="ProtNLM"/>
    </source>
</evidence>
<name>A0A8H4RPQ8_9HELO</name>
<evidence type="ECO:0000313" key="2">
    <source>
        <dbReference type="EMBL" id="KAF4633800.1"/>
    </source>
</evidence>
<proteinExistence type="predicted"/>
<feature type="region of interest" description="Disordered" evidence="1">
    <location>
        <begin position="571"/>
        <end position="610"/>
    </location>
</feature>
<reference evidence="2 3" key="1">
    <citation type="submission" date="2020-03" db="EMBL/GenBank/DDBJ databases">
        <title>Draft Genome Sequence of Cudoniella acicularis.</title>
        <authorList>
            <person name="Buettner E."/>
            <person name="Kellner H."/>
        </authorList>
    </citation>
    <scope>NUCLEOTIDE SEQUENCE [LARGE SCALE GENOMIC DNA]</scope>
    <source>
        <strain evidence="2 3">DSM 108380</strain>
    </source>
</reference>
<evidence type="ECO:0000256" key="1">
    <source>
        <dbReference type="SAM" id="MobiDB-lite"/>
    </source>
</evidence>
<keyword evidence="3" id="KW-1185">Reference proteome</keyword>
<dbReference type="EMBL" id="JAAMPI010000231">
    <property type="protein sequence ID" value="KAF4633800.1"/>
    <property type="molecule type" value="Genomic_DNA"/>
</dbReference>
<feature type="region of interest" description="Disordered" evidence="1">
    <location>
        <begin position="1"/>
        <end position="32"/>
    </location>
</feature>